<proteinExistence type="predicted"/>
<name>A0A914QIZ2_9BILA</name>
<accession>A0A914QIZ2</accession>
<keyword evidence="1" id="KW-1185">Reference proteome</keyword>
<protein>
    <submittedName>
        <fullName evidence="2">Uncharacterized protein</fullName>
    </submittedName>
</protein>
<dbReference type="AlphaFoldDB" id="A0A914QIZ2"/>
<dbReference type="WBParaSite" id="PDA_v2.g31628.t1">
    <property type="protein sequence ID" value="PDA_v2.g31628.t1"/>
    <property type="gene ID" value="PDA_v2.g31628"/>
</dbReference>
<sequence length="544" mass="62898">MDGEIFVKKVVGEKSIESCYNITSIIPKNCAEKEYIALISSCQSYLKIGIYGFQSKEAYFHIVVSDIQGFINGIAKIFDSKIKAVILEVYGFSSEKFPNNIQFCKALKAKFDAIPYSFISDYNFLLTKILVAVNISVKLGEFILVLLIAENYFEIVVLEYTENGHEVLRHQRMNDMEVDADELRERILGETVFQKILFCSWKGDNQVENTLKNVLKAETKKFVMINLINDSKFIGAGLIEESKWILDKKYTKFHVLPTCARIYVIGFERGDEKLTPLYEKFSVALPYENSVIVPKSCFNYFIGYVDEVTSQFVALENFTLNGNYHEYEITLKIDINNEPSYEIHGKIVVQILDLPNLGNNRIGEEYWDEEPIIGFYDNYSFVCLFNDEKDEYEFMESWGGCWGKQMHIAFDKEKPYYGKAAEETYAKSGKFVVYDLIRVMSRTVEELKEYKPRGFTITSDDENPILIEFETFDGTKKAASPAFLMALLLKQHLKAIKKKTGKRPTKLGFCILDYFDDDEVENIQKHLDEARKLVKLDGISFFYW</sequence>
<organism evidence="1 2">
    <name type="scientific">Panagrolaimus davidi</name>
    <dbReference type="NCBI Taxonomy" id="227884"/>
    <lineage>
        <taxon>Eukaryota</taxon>
        <taxon>Metazoa</taxon>
        <taxon>Ecdysozoa</taxon>
        <taxon>Nematoda</taxon>
        <taxon>Chromadorea</taxon>
        <taxon>Rhabditida</taxon>
        <taxon>Tylenchina</taxon>
        <taxon>Panagrolaimomorpha</taxon>
        <taxon>Panagrolaimoidea</taxon>
        <taxon>Panagrolaimidae</taxon>
        <taxon>Panagrolaimus</taxon>
    </lineage>
</organism>
<dbReference type="Proteomes" id="UP000887578">
    <property type="component" value="Unplaced"/>
</dbReference>
<dbReference type="Gene3D" id="3.30.30.30">
    <property type="match status" value="1"/>
</dbReference>
<dbReference type="Gene3D" id="3.30.420.40">
    <property type="match status" value="1"/>
</dbReference>
<evidence type="ECO:0000313" key="1">
    <source>
        <dbReference type="Proteomes" id="UP000887578"/>
    </source>
</evidence>
<evidence type="ECO:0000313" key="2">
    <source>
        <dbReference type="WBParaSite" id="PDA_v2.g31628.t1"/>
    </source>
</evidence>
<reference evidence="2" key="1">
    <citation type="submission" date="2022-11" db="UniProtKB">
        <authorList>
            <consortium name="WormBaseParasite"/>
        </authorList>
    </citation>
    <scope>IDENTIFICATION</scope>
</reference>